<evidence type="ECO:0008006" key="10">
    <source>
        <dbReference type="Google" id="ProtNLM"/>
    </source>
</evidence>
<dbReference type="PANTHER" id="PTHR43133">
    <property type="entry name" value="RNA POLYMERASE ECF-TYPE SIGMA FACTO"/>
    <property type="match status" value="1"/>
</dbReference>
<evidence type="ECO:0000259" key="6">
    <source>
        <dbReference type="Pfam" id="PF04542"/>
    </source>
</evidence>
<comment type="similarity">
    <text evidence="1">Belongs to the sigma-70 factor family. ECF subfamily.</text>
</comment>
<comment type="caution">
    <text evidence="8">The sequence shown here is derived from an EMBL/GenBank/DDBJ whole genome shotgun (WGS) entry which is preliminary data.</text>
</comment>
<name>W4LLZ7_ENTF1</name>
<dbReference type="SUPFAM" id="SSF88946">
    <property type="entry name" value="Sigma2 domain of RNA polymerase sigma factors"/>
    <property type="match status" value="1"/>
</dbReference>
<keyword evidence="2" id="KW-0805">Transcription regulation</keyword>
<dbReference type="InterPro" id="IPR039425">
    <property type="entry name" value="RNA_pol_sigma-70-like"/>
</dbReference>
<organism evidence="8 9">
    <name type="scientific">Entotheonella factor</name>
    <dbReference type="NCBI Taxonomy" id="1429438"/>
    <lineage>
        <taxon>Bacteria</taxon>
        <taxon>Pseudomonadati</taxon>
        <taxon>Nitrospinota/Tectimicrobiota group</taxon>
        <taxon>Candidatus Tectimicrobiota</taxon>
        <taxon>Candidatus Entotheonellia</taxon>
        <taxon>Candidatus Entotheonellales</taxon>
        <taxon>Candidatus Entotheonellaceae</taxon>
        <taxon>Candidatus Entotheonella</taxon>
    </lineage>
</organism>
<dbReference type="InterPro" id="IPR013325">
    <property type="entry name" value="RNA_pol_sigma_r2"/>
</dbReference>
<dbReference type="HOGENOM" id="CLU_047691_3_0_7"/>
<dbReference type="Proteomes" id="UP000019141">
    <property type="component" value="Unassembled WGS sequence"/>
</dbReference>
<evidence type="ECO:0000256" key="5">
    <source>
        <dbReference type="ARBA" id="ARBA00023163"/>
    </source>
</evidence>
<feature type="domain" description="RNA polymerase sigma factor 70 region 4 type 2" evidence="7">
    <location>
        <begin position="111"/>
        <end position="162"/>
    </location>
</feature>
<feature type="domain" description="RNA polymerase sigma-70 region 2" evidence="6">
    <location>
        <begin position="15"/>
        <end position="74"/>
    </location>
</feature>
<dbReference type="PANTHER" id="PTHR43133:SF8">
    <property type="entry name" value="RNA POLYMERASE SIGMA FACTOR HI_1459-RELATED"/>
    <property type="match status" value="1"/>
</dbReference>
<evidence type="ECO:0000256" key="4">
    <source>
        <dbReference type="ARBA" id="ARBA00023125"/>
    </source>
</evidence>
<dbReference type="Gene3D" id="1.10.1740.10">
    <property type="match status" value="1"/>
</dbReference>
<dbReference type="InterPro" id="IPR007627">
    <property type="entry name" value="RNA_pol_sigma70_r2"/>
</dbReference>
<evidence type="ECO:0000313" key="8">
    <source>
        <dbReference type="EMBL" id="ETW98361.1"/>
    </source>
</evidence>
<keyword evidence="9" id="KW-1185">Reference proteome</keyword>
<gene>
    <name evidence="8" type="ORF">ETSY1_19030</name>
</gene>
<dbReference type="AlphaFoldDB" id="W4LLZ7"/>
<dbReference type="InterPro" id="IPR013249">
    <property type="entry name" value="RNA_pol_sigma70_r4_t2"/>
</dbReference>
<proteinExistence type="inferred from homology"/>
<dbReference type="SUPFAM" id="SSF88659">
    <property type="entry name" value="Sigma3 and sigma4 domains of RNA polymerase sigma factors"/>
    <property type="match status" value="1"/>
</dbReference>
<reference evidence="8 9" key="1">
    <citation type="journal article" date="2014" name="Nature">
        <title>An environmental bacterial taxon with a large and distinct metabolic repertoire.</title>
        <authorList>
            <person name="Wilson M.C."/>
            <person name="Mori T."/>
            <person name="Ruckert C."/>
            <person name="Uria A.R."/>
            <person name="Helf M.J."/>
            <person name="Takada K."/>
            <person name="Gernert C."/>
            <person name="Steffens U.A."/>
            <person name="Heycke N."/>
            <person name="Schmitt S."/>
            <person name="Rinke C."/>
            <person name="Helfrich E.J."/>
            <person name="Brachmann A.O."/>
            <person name="Gurgui C."/>
            <person name="Wakimoto T."/>
            <person name="Kracht M."/>
            <person name="Crusemann M."/>
            <person name="Hentschel U."/>
            <person name="Abe I."/>
            <person name="Matsunaga S."/>
            <person name="Kalinowski J."/>
            <person name="Takeyama H."/>
            <person name="Piel J."/>
        </authorList>
    </citation>
    <scope>NUCLEOTIDE SEQUENCE [LARGE SCALE GENOMIC DNA]</scope>
    <source>
        <strain evidence="9">TSY1</strain>
    </source>
</reference>
<dbReference type="GO" id="GO:0003677">
    <property type="term" value="F:DNA binding"/>
    <property type="evidence" value="ECO:0007669"/>
    <property type="project" value="UniProtKB-KW"/>
</dbReference>
<evidence type="ECO:0000256" key="1">
    <source>
        <dbReference type="ARBA" id="ARBA00010641"/>
    </source>
</evidence>
<dbReference type="InterPro" id="IPR036388">
    <property type="entry name" value="WH-like_DNA-bd_sf"/>
</dbReference>
<dbReference type="CDD" id="cd06171">
    <property type="entry name" value="Sigma70_r4"/>
    <property type="match status" value="1"/>
</dbReference>
<evidence type="ECO:0000313" key="9">
    <source>
        <dbReference type="Proteomes" id="UP000019141"/>
    </source>
</evidence>
<dbReference type="Pfam" id="PF08281">
    <property type="entry name" value="Sigma70_r4_2"/>
    <property type="match status" value="1"/>
</dbReference>
<protein>
    <recommendedName>
        <fullName evidence="10">RNA polymerase sigma factor</fullName>
    </recommendedName>
</protein>
<dbReference type="Pfam" id="PF04542">
    <property type="entry name" value="Sigma70_r2"/>
    <property type="match status" value="1"/>
</dbReference>
<evidence type="ECO:0000256" key="2">
    <source>
        <dbReference type="ARBA" id="ARBA00023015"/>
    </source>
</evidence>
<keyword evidence="3" id="KW-0731">Sigma factor</keyword>
<sequence>MHRVATGDLAAFEALYQHYTPWLMQYLQSRLEQAESAEDVCQDVFLAVWNQASIFPSLSPLSTWILEMAQQHVLKVHTRDMYSAHEVVKNEPESGAEDPAENCCRQSDNRRVNQAVTALPPVLRQTITLRFYHDYSYREIATQMGCAEVTVKNRLRQARRRLGAALRRRKPPEVTAM</sequence>
<evidence type="ECO:0000259" key="7">
    <source>
        <dbReference type="Pfam" id="PF08281"/>
    </source>
</evidence>
<dbReference type="GO" id="GO:0006352">
    <property type="term" value="P:DNA-templated transcription initiation"/>
    <property type="evidence" value="ECO:0007669"/>
    <property type="project" value="InterPro"/>
</dbReference>
<keyword evidence="5" id="KW-0804">Transcription</keyword>
<dbReference type="InterPro" id="IPR014284">
    <property type="entry name" value="RNA_pol_sigma-70_dom"/>
</dbReference>
<dbReference type="GO" id="GO:0016987">
    <property type="term" value="F:sigma factor activity"/>
    <property type="evidence" value="ECO:0007669"/>
    <property type="project" value="UniProtKB-KW"/>
</dbReference>
<dbReference type="NCBIfam" id="TIGR02937">
    <property type="entry name" value="sigma70-ECF"/>
    <property type="match status" value="1"/>
</dbReference>
<dbReference type="InterPro" id="IPR013324">
    <property type="entry name" value="RNA_pol_sigma_r3/r4-like"/>
</dbReference>
<keyword evidence="4" id="KW-0238">DNA-binding</keyword>
<evidence type="ECO:0000256" key="3">
    <source>
        <dbReference type="ARBA" id="ARBA00023082"/>
    </source>
</evidence>
<dbReference type="Gene3D" id="1.10.10.10">
    <property type="entry name" value="Winged helix-like DNA-binding domain superfamily/Winged helix DNA-binding domain"/>
    <property type="match status" value="1"/>
</dbReference>
<dbReference type="EMBL" id="AZHW01000562">
    <property type="protein sequence ID" value="ETW98361.1"/>
    <property type="molecule type" value="Genomic_DNA"/>
</dbReference>
<accession>W4LLZ7</accession>